<evidence type="ECO:0000256" key="1">
    <source>
        <dbReference type="ARBA" id="ARBA00007292"/>
    </source>
</evidence>
<feature type="chain" id="PRO_5040158473" description="Lipid-binding serum glycoprotein N-terminal domain-containing protein" evidence="3">
    <location>
        <begin position="20"/>
        <end position="546"/>
    </location>
</feature>
<dbReference type="Gene3D" id="3.15.20.10">
    <property type="entry name" value="Bactericidal permeability-increasing protein, domain 2"/>
    <property type="match status" value="1"/>
</dbReference>
<dbReference type="InterPro" id="IPR017943">
    <property type="entry name" value="Bactericidal_perm-incr_a/b_dom"/>
</dbReference>
<dbReference type="InParanoid" id="F7D7M7"/>
<dbReference type="GO" id="GO:0008289">
    <property type="term" value="F:lipid binding"/>
    <property type="evidence" value="ECO:0007669"/>
    <property type="project" value="InterPro"/>
</dbReference>
<keyword evidence="6" id="KW-1185">Reference proteome</keyword>
<protein>
    <recommendedName>
        <fullName evidence="4">Lipid-binding serum glycoprotein N-terminal domain-containing protein</fullName>
    </recommendedName>
</protein>
<reference evidence="5" key="3">
    <citation type="submission" date="2025-09" db="UniProtKB">
        <authorList>
            <consortium name="Ensembl"/>
        </authorList>
    </citation>
    <scope>IDENTIFICATION</scope>
    <source>
        <strain evidence="5">Thoroughbred</strain>
    </source>
</reference>
<keyword evidence="3" id="KW-0732">Signal</keyword>
<reference evidence="5 6" key="1">
    <citation type="journal article" date="2009" name="Science">
        <title>Genome sequence, comparative analysis, and population genetics of the domestic horse.</title>
        <authorList>
            <consortium name="Broad Institute Genome Sequencing Platform"/>
            <consortium name="Broad Institute Whole Genome Assembly Team"/>
            <person name="Wade C.M."/>
            <person name="Giulotto E."/>
            <person name="Sigurdsson S."/>
            <person name="Zoli M."/>
            <person name="Gnerre S."/>
            <person name="Imsland F."/>
            <person name="Lear T.L."/>
            <person name="Adelson D.L."/>
            <person name="Bailey E."/>
            <person name="Bellone R.R."/>
            <person name="Bloecker H."/>
            <person name="Distl O."/>
            <person name="Edgar R.C."/>
            <person name="Garber M."/>
            <person name="Leeb T."/>
            <person name="Mauceli E."/>
            <person name="MacLeod J.N."/>
            <person name="Penedo M.C.T."/>
            <person name="Raison J.M."/>
            <person name="Sharpe T."/>
            <person name="Vogel J."/>
            <person name="Andersson L."/>
            <person name="Antczak D.F."/>
            <person name="Biagi T."/>
            <person name="Binns M.M."/>
            <person name="Chowdhary B.P."/>
            <person name="Coleman S.J."/>
            <person name="Della Valle G."/>
            <person name="Fryc S."/>
            <person name="Guerin G."/>
            <person name="Hasegawa T."/>
            <person name="Hill E.W."/>
            <person name="Jurka J."/>
            <person name="Kiialainen A."/>
            <person name="Lindgren G."/>
            <person name="Liu J."/>
            <person name="Magnani E."/>
            <person name="Mickelson J.R."/>
            <person name="Murray J."/>
            <person name="Nergadze S.G."/>
            <person name="Onofrio R."/>
            <person name="Pedroni S."/>
            <person name="Piras M.F."/>
            <person name="Raudsepp T."/>
            <person name="Rocchi M."/>
            <person name="Roeed K.H."/>
            <person name="Ryder O.A."/>
            <person name="Searle S."/>
            <person name="Skow L."/>
            <person name="Swinburne J.E."/>
            <person name="Syvaenen A.C."/>
            <person name="Tozaki T."/>
            <person name="Valberg S.J."/>
            <person name="Vaudin M."/>
            <person name="White J.R."/>
            <person name="Zody M.C."/>
            <person name="Lander E.S."/>
            <person name="Lindblad-Toh K."/>
        </authorList>
    </citation>
    <scope>NUCLEOTIDE SEQUENCE [LARGE SCALE GENOMIC DNA]</scope>
    <source>
        <strain evidence="5 6">Thoroughbred</strain>
    </source>
</reference>
<dbReference type="GeneTree" id="ENSGT01100000263546"/>
<dbReference type="Bgee" id="ENSECAG00000000778">
    <property type="expression patterns" value="Expressed in epithelium of bronchus and 8 other cell types or tissues"/>
</dbReference>
<dbReference type="Proteomes" id="UP000002281">
    <property type="component" value="Chromosome 22"/>
</dbReference>
<dbReference type="InterPro" id="IPR051660">
    <property type="entry name" value="BPI_fold-BPI/LBP"/>
</dbReference>
<feature type="region of interest" description="Disordered" evidence="2">
    <location>
        <begin position="477"/>
        <end position="524"/>
    </location>
</feature>
<name>F7D7M7_HORSE</name>
<dbReference type="HOGENOM" id="CLU_675375_0_0_1"/>
<feature type="signal peptide" evidence="3">
    <location>
        <begin position="1"/>
        <end position="19"/>
    </location>
</feature>
<reference evidence="5" key="2">
    <citation type="submission" date="2025-08" db="UniProtKB">
        <authorList>
            <consortium name="Ensembl"/>
        </authorList>
    </citation>
    <scope>IDENTIFICATION</scope>
    <source>
        <strain evidence="5">Thoroughbred</strain>
    </source>
</reference>
<feature type="domain" description="Lipid-binding serum glycoprotein N-terminal" evidence="4">
    <location>
        <begin position="130"/>
        <end position="228"/>
    </location>
</feature>
<evidence type="ECO:0000256" key="2">
    <source>
        <dbReference type="SAM" id="MobiDB-lite"/>
    </source>
</evidence>
<accession>F7D7M7</accession>
<dbReference type="Ensembl" id="ENSECAT00000000774.3">
    <property type="protein sequence ID" value="ENSECAP00000000619.3"/>
    <property type="gene ID" value="ENSECAG00000000778.3"/>
</dbReference>
<proteinExistence type="inferred from homology"/>
<gene>
    <name evidence="5" type="primary">LOC100069028</name>
</gene>
<dbReference type="InterPro" id="IPR017942">
    <property type="entry name" value="Lipid-bd_serum_glycop_N"/>
</dbReference>
<dbReference type="SUPFAM" id="SSF55394">
    <property type="entry name" value="Bactericidal permeability-increasing protein, BPI"/>
    <property type="match status" value="2"/>
</dbReference>
<dbReference type="PaxDb" id="9796-ENSECAP00000000619"/>
<dbReference type="Pfam" id="PF01273">
    <property type="entry name" value="LBP_BPI_CETP"/>
    <property type="match status" value="1"/>
</dbReference>
<organism evidence="5 6">
    <name type="scientific">Equus caballus</name>
    <name type="common">Horse</name>
    <dbReference type="NCBI Taxonomy" id="9796"/>
    <lineage>
        <taxon>Eukaryota</taxon>
        <taxon>Metazoa</taxon>
        <taxon>Chordata</taxon>
        <taxon>Craniata</taxon>
        <taxon>Vertebrata</taxon>
        <taxon>Euteleostomi</taxon>
        <taxon>Mammalia</taxon>
        <taxon>Eutheria</taxon>
        <taxon>Laurasiatheria</taxon>
        <taxon>Perissodactyla</taxon>
        <taxon>Equidae</taxon>
        <taxon>Equus</taxon>
    </lineage>
</organism>
<dbReference type="STRING" id="9796.ENSECAP00000000619"/>
<comment type="similarity">
    <text evidence="1">Belongs to the BPI/LBP/Plunc superfamily. BPI/LBP family.</text>
</comment>
<evidence type="ECO:0000313" key="6">
    <source>
        <dbReference type="Proteomes" id="UP000002281"/>
    </source>
</evidence>
<dbReference type="Gene3D" id="3.15.10.10">
    <property type="entry name" value="Bactericidal permeability-increasing protein, domain 1"/>
    <property type="match status" value="1"/>
</dbReference>
<sequence length="546" mass="59658">MLLFWGSLLCWGLLPQAQGQARHLLFLRVSKDQLETDISDLFSEQRILDHVTRIPVTEAAGEGVPILDHLPFVREGLSRKSSRLDLSLVGDLLSGKSLPLLEELFQAGGLIIEDAKGPEVTLQILSDSLFQVTLQTKLYLSLQRILRFSIIKNIRIGVRLEQTGNKTRVALNDCHTPPGNLSIEVLEQMNPFLVNEALKVITGVLDKTLPFFLQKMVCPLATTLLNSLLEDVLRITLAPTISGPEDFQYHVTTTELTEEAILMQVQLVTRCGPGQRAPRPDHLAPQPLPKLAQGSMADLAFWLEAYNDILSCLYTSKELLVDLQDSTAAALIQLLSPRELEPGPETSAQSRGSVGLTVSTPDPPTVCLDGHTAMALQPGSLVLRGPSNTSSVSVSWKLLSKAMFSSKNQELELQFTPNSSTVALGPHPAGLAGQEERLEALVLELLKRTFLPHHNELLREQGLPLPSIKGISFDQARMEPSELSPRAGSEGSPHQHKGLLGPLVPPAPRQHLTECDPSPRTQSVNFRTLSLRPALDPGLPVPSSQS</sequence>
<dbReference type="PANTHER" id="PTHR46019:SF7">
    <property type="entry name" value="BPI FOLD CONTAINING FAMILY B, MEMBER 5"/>
    <property type="match status" value="1"/>
</dbReference>
<dbReference type="PANTHER" id="PTHR46019">
    <property type="entry name" value="BPI FOLD-CONTAINING FAMILY B MEMBER 4-RELATED"/>
    <property type="match status" value="1"/>
</dbReference>
<dbReference type="AlphaFoldDB" id="F7D7M7"/>
<evidence type="ECO:0000259" key="4">
    <source>
        <dbReference type="Pfam" id="PF01273"/>
    </source>
</evidence>
<evidence type="ECO:0000313" key="5">
    <source>
        <dbReference type="Ensembl" id="ENSECAP00000000619.3"/>
    </source>
</evidence>
<evidence type="ECO:0000256" key="3">
    <source>
        <dbReference type="SAM" id="SignalP"/>
    </source>
</evidence>
<dbReference type="FunCoup" id="F7D7M7">
    <property type="interactions" value="2"/>
</dbReference>